<evidence type="ECO:0000313" key="2">
    <source>
        <dbReference type="EMBL" id="GGZ39412.1"/>
    </source>
</evidence>
<keyword evidence="3" id="KW-1185">Reference proteome</keyword>
<dbReference type="AlphaFoldDB" id="A0A918UWT6"/>
<organism evidence="2 3">
    <name type="scientific">Asticcacaulis endophyticus</name>
    <dbReference type="NCBI Taxonomy" id="1395890"/>
    <lineage>
        <taxon>Bacteria</taxon>
        <taxon>Pseudomonadati</taxon>
        <taxon>Pseudomonadota</taxon>
        <taxon>Alphaproteobacteria</taxon>
        <taxon>Caulobacterales</taxon>
        <taxon>Caulobacteraceae</taxon>
        <taxon>Asticcacaulis</taxon>
    </lineage>
</organism>
<dbReference type="InterPro" id="IPR036390">
    <property type="entry name" value="WH_DNA-bd_sf"/>
</dbReference>
<gene>
    <name evidence="2" type="ORF">GCM10011273_27410</name>
</gene>
<dbReference type="InterPro" id="IPR054105">
    <property type="entry name" value="WHD_NrtR"/>
</dbReference>
<feature type="domain" description="NrtR DNA-binding winged helix" evidence="1">
    <location>
        <begin position="242"/>
        <end position="301"/>
    </location>
</feature>
<dbReference type="Proteomes" id="UP000662572">
    <property type="component" value="Unassembled WGS sequence"/>
</dbReference>
<comment type="caution">
    <text evidence="2">The sequence shown here is derived from an EMBL/GenBank/DDBJ whole genome shotgun (WGS) entry which is preliminary data.</text>
</comment>
<dbReference type="InterPro" id="IPR011213">
    <property type="entry name" value="NMN_biosyn"/>
</dbReference>
<dbReference type="PIRSF" id="PIRSF019423">
    <property type="entry name" value="NMN_biosyn"/>
    <property type="match status" value="1"/>
</dbReference>
<dbReference type="Gene3D" id="3.90.79.10">
    <property type="entry name" value="Nucleoside Triphosphate Pyrophosphohydrolase"/>
    <property type="match status" value="1"/>
</dbReference>
<accession>A0A918UWT6</accession>
<dbReference type="SUPFAM" id="SSF55811">
    <property type="entry name" value="Nudix"/>
    <property type="match status" value="1"/>
</dbReference>
<proteinExistence type="predicted"/>
<reference evidence="2" key="1">
    <citation type="journal article" date="2014" name="Int. J. Syst. Evol. Microbiol.">
        <title>Complete genome sequence of Corynebacterium casei LMG S-19264T (=DSM 44701T), isolated from a smear-ripened cheese.</title>
        <authorList>
            <consortium name="US DOE Joint Genome Institute (JGI-PGF)"/>
            <person name="Walter F."/>
            <person name="Albersmeier A."/>
            <person name="Kalinowski J."/>
            <person name="Ruckert C."/>
        </authorList>
    </citation>
    <scope>NUCLEOTIDE SEQUENCE</scope>
    <source>
        <strain evidence="2">KCTC 32296</strain>
    </source>
</reference>
<evidence type="ECO:0000313" key="3">
    <source>
        <dbReference type="Proteomes" id="UP000662572"/>
    </source>
</evidence>
<dbReference type="RefSeq" id="WP_189487550.1">
    <property type="nucleotide sequence ID" value="NZ_BMZB01000004.1"/>
</dbReference>
<evidence type="ECO:0000259" key="1">
    <source>
        <dbReference type="Pfam" id="PF21906"/>
    </source>
</evidence>
<dbReference type="Pfam" id="PF21906">
    <property type="entry name" value="WHD_NrtR"/>
    <property type="match status" value="1"/>
</dbReference>
<dbReference type="InterPro" id="IPR015797">
    <property type="entry name" value="NUDIX_hydrolase-like_dom_sf"/>
</dbReference>
<dbReference type="EMBL" id="BMZB01000004">
    <property type="protein sequence ID" value="GGZ39412.1"/>
    <property type="molecule type" value="Genomic_DNA"/>
</dbReference>
<dbReference type="SUPFAM" id="SSF46785">
    <property type="entry name" value="Winged helix' DNA-binding domain"/>
    <property type="match status" value="1"/>
</dbReference>
<dbReference type="InterPro" id="IPR036388">
    <property type="entry name" value="WH-like_DNA-bd_sf"/>
</dbReference>
<dbReference type="Gene3D" id="1.10.10.10">
    <property type="entry name" value="Winged helix-like DNA-binding domain superfamily/Winged helix DNA-binding domain"/>
    <property type="match status" value="1"/>
</dbReference>
<protein>
    <submittedName>
        <fullName evidence="2">NAD regulator</fullName>
    </submittedName>
</protein>
<sequence length="321" mass="36656">MSLVIELSAVVVTIRDHQAFVLCLPYDGLRQDGPQLALPSGPFLPHNHRTFDLALRAFVTEQTGFTIGYVEQLYTFGDDGRYAPVITEGHAVADQQAERIISLGYLALTPDKAFHTGLKTEWVAFSELFPWEDWREGQPVCLKQLKPVLDQWANTVAGPEQAVRQMRVQTLFPEDFDHWNEERVLDRYELLYDAGLIPEAHRHQGKAPDPRTGGHEMMSDHRRIIATGLSRLRGKIKYRPVIFELMPERFTLLELQRALEAITGLNLHKQNFRRALDRTGFVTPLGVYNDDTGGRPAELYSYNRDQFRFSPSQGLSLPTLR</sequence>
<reference evidence="2" key="2">
    <citation type="submission" date="2020-09" db="EMBL/GenBank/DDBJ databases">
        <authorList>
            <person name="Sun Q."/>
            <person name="Kim S."/>
        </authorList>
    </citation>
    <scope>NUCLEOTIDE SEQUENCE</scope>
    <source>
        <strain evidence="2">KCTC 32296</strain>
    </source>
</reference>
<name>A0A918UWT6_9CAUL</name>